<accession>A0A934V9X0</accession>
<feature type="binding site" evidence="4">
    <location>
        <position position="17"/>
    </location>
    <ligand>
        <name>phosphate</name>
        <dbReference type="ChEBI" id="CHEBI:43474"/>
    </ligand>
</feature>
<dbReference type="HAMAP" id="MF_01963">
    <property type="entry name" value="MTAP"/>
    <property type="match status" value="1"/>
</dbReference>
<proteinExistence type="inferred from homology"/>
<evidence type="ECO:0000313" key="7">
    <source>
        <dbReference type="Proteomes" id="UP000600139"/>
    </source>
</evidence>
<dbReference type="SUPFAM" id="SSF53167">
    <property type="entry name" value="Purine and uridine phosphorylases"/>
    <property type="match status" value="1"/>
</dbReference>
<sequence length="300" mass="31963">MSSNTADEPAIGVVGGSGLYEMEGFEDIRALTVDTPFGGPSDKVVTGRIGGRRVCFLPRHGVGHRFLPHEINHRANIWALRSLGVRWLISVTAVGSLREELAPRDIVVPDQLIDRTGTGAKHTFFGNGIAAHVGFADPYCGDLRENLLAAARSLAPKVHDGGAYLCMNGPAFSTRAEAEFHRIIGADIIGMTNGPEARLCREAEISCAALALVTDYDCWKKDEAAVEVDAVIENLHANSALAKRIIRDVVGRIPETPASAAHRALDAAVFTAPALWPAKTAEDLAPILGRYLASVSPGNS</sequence>
<name>A0A934V9X0_9BACT</name>
<dbReference type="PANTHER" id="PTHR42679:SF2">
    <property type="entry name" value="S-METHYL-5'-THIOADENOSINE PHOSPHORYLASE"/>
    <property type="match status" value="1"/>
</dbReference>
<keyword evidence="3 4" id="KW-0660">Purine salvage</keyword>
<dbReference type="AlphaFoldDB" id="A0A934V9X0"/>
<comment type="subunit">
    <text evidence="4">Homohexamer. Dimer of a homotrimer.</text>
</comment>
<dbReference type="CDD" id="cd09010">
    <property type="entry name" value="MTAP_SsMTAPII_like_MTIP"/>
    <property type="match status" value="1"/>
</dbReference>
<evidence type="ECO:0000313" key="6">
    <source>
        <dbReference type="EMBL" id="MBK1815603.1"/>
    </source>
</evidence>
<dbReference type="NCBIfam" id="TIGR01694">
    <property type="entry name" value="MTAP"/>
    <property type="match status" value="1"/>
</dbReference>
<dbReference type="Proteomes" id="UP000600139">
    <property type="component" value="Unassembled WGS sequence"/>
</dbReference>
<dbReference type="RefSeq" id="WP_200350565.1">
    <property type="nucleotide sequence ID" value="NZ_BAABHZ010000008.1"/>
</dbReference>
<feature type="site" description="Important for substrate specificity" evidence="4">
    <location>
        <position position="228"/>
    </location>
</feature>
<dbReference type="InterPro" id="IPR010044">
    <property type="entry name" value="MTAP"/>
</dbReference>
<dbReference type="GO" id="GO:0006166">
    <property type="term" value="P:purine ribonucleoside salvage"/>
    <property type="evidence" value="ECO:0007669"/>
    <property type="project" value="UniProtKB-KW"/>
</dbReference>
<comment type="pathway">
    <text evidence="4">Amino-acid biosynthesis; L-methionine biosynthesis via salvage pathway; S-methyl-5-thio-alpha-D-ribose 1-phosphate from S-methyl-5'-thioadenosine (phosphorylase route): step 1/1.</text>
</comment>
<comment type="caution">
    <text evidence="6">The sequence shown here is derived from an EMBL/GenBank/DDBJ whole genome shotgun (WGS) entry which is preliminary data.</text>
</comment>
<dbReference type="FunFam" id="3.40.50.1580:FF:000012">
    <property type="entry name" value="Probable 6-oxopurine nucleoside phosphorylase"/>
    <property type="match status" value="1"/>
</dbReference>
<dbReference type="PANTHER" id="PTHR42679">
    <property type="entry name" value="S-METHYL-5'-THIOADENOSINE PHOSPHORYLASE"/>
    <property type="match status" value="1"/>
</dbReference>
<reference evidence="6" key="1">
    <citation type="submission" date="2021-01" db="EMBL/GenBank/DDBJ databases">
        <title>Modified the classification status of verrucomicrobia.</title>
        <authorList>
            <person name="Feng X."/>
        </authorList>
    </citation>
    <scope>NUCLEOTIDE SEQUENCE</scope>
    <source>
        <strain evidence="6">JCM 18052</strain>
    </source>
</reference>
<dbReference type="Pfam" id="PF01048">
    <property type="entry name" value="PNP_UDP_1"/>
    <property type="match status" value="1"/>
</dbReference>
<keyword evidence="7" id="KW-1185">Reference proteome</keyword>
<gene>
    <name evidence="4 6" type="primary">mtnP</name>
    <name evidence="6" type="ORF">JIN84_08250</name>
</gene>
<evidence type="ECO:0000259" key="5">
    <source>
        <dbReference type="Pfam" id="PF01048"/>
    </source>
</evidence>
<dbReference type="InterPro" id="IPR035994">
    <property type="entry name" value="Nucleoside_phosphorylase_sf"/>
</dbReference>
<dbReference type="InterPro" id="IPR000845">
    <property type="entry name" value="Nucleoside_phosphorylase_d"/>
</dbReference>
<feature type="binding site" evidence="4">
    <location>
        <position position="192"/>
    </location>
    <ligand>
        <name>phosphate</name>
        <dbReference type="ChEBI" id="CHEBI:43474"/>
    </ligand>
</feature>
<evidence type="ECO:0000256" key="4">
    <source>
        <dbReference type="HAMAP-Rule" id="MF_01963"/>
    </source>
</evidence>
<dbReference type="EC" id="2.4.2.28" evidence="4"/>
<dbReference type="GO" id="GO:0019509">
    <property type="term" value="P:L-methionine salvage from methylthioadenosine"/>
    <property type="evidence" value="ECO:0007669"/>
    <property type="project" value="UniProtKB-UniRule"/>
</dbReference>
<feature type="binding site" evidence="4">
    <location>
        <begin position="92"/>
        <end position="93"/>
    </location>
    <ligand>
        <name>phosphate</name>
        <dbReference type="ChEBI" id="CHEBI:43474"/>
    </ligand>
</feature>
<feature type="binding site" evidence="4">
    <location>
        <position position="191"/>
    </location>
    <ligand>
        <name>substrate</name>
    </ligand>
</feature>
<feature type="binding site" evidence="4">
    <location>
        <begin position="215"/>
        <end position="217"/>
    </location>
    <ligand>
        <name>substrate</name>
    </ligand>
</feature>
<comment type="catalytic activity">
    <reaction evidence="4">
        <text>S-methyl-5'-thioadenosine + phosphate = 5-(methylsulfanyl)-alpha-D-ribose 1-phosphate + adenine</text>
        <dbReference type="Rhea" id="RHEA:11852"/>
        <dbReference type="ChEBI" id="CHEBI:16708"/>
        <dbReference type="ChEBI" id="CHEBI:17509"/>
        <dbReference type="ChEBI" id="CHEBI:43474"/>
        <dbReference type="ChEBI" id="CHEBI:58533"/>
        <dbReference type="EC" id="2.4.2.28"/>
    </reaction>
</comment>
<evidence type="ECO:0000256" key="3">
    <source>
        <dbReference type="ARBA" id="ARBA00022726"/>
    </source>
</evidence>
<dbReference type="NCBIfam" id="NF006599">
    <property type="entry name" value="PRK09136.1"/>
    <property type="match status" value="1"/>
</dbReference>
<keyword evidence="2 4" id="KW-0808">Transferase</keyword>
<feature type="binding site" evidence="4">
    <location>
        <begin position="59"/>
        <end position="60"/>
    </location>
    <ligand>
        <name>phosphate</name>
        <dbReference type="ChEBI" id="CHEBI:43474"/>
    </ligand>
</feature>
<dbReference type="GO" id="GO:0017061">
    <property type="term" value="F:S-methyl-5-thioadenosine phosphorylase activity"/>
    <property type="evidence" value="ECO:0007669"/>
    <property type="project" value="UniProtKB-UniRule"/>
</dbReference>
<dbReference type="Gene3D" id="3.40.50.1580">
    <property type="entry name" value="Nucleoside phosphorylase domain"/>
    <property type="match status" value="1"/>
</dbReference>
<evidence type="ECO:0000256" key="2">
    <source>
        <dbReference type="ARBA" id="ARBA00022679"/>
    </source>
</evidence>
<organism evidence="6 7">
    <name type="scientific">Luteolibacter yonseiensis</name>
    <dbReference type="NCBI Taxonomy" id="1144680"/>
    <lineage>
        <taxon>Bacteria</taxon>
        <taxon>Pseudomonadati</taxon>
        <taxon>Verrucomicrobiota</taxon>
        <taxon>Verrucomicrobiia</taxon>
        <taxon>Verrucomicrobiales</taxon>
        <taxon>Verrucomicrobiaceae</taxon>
        <taxon>Luteolibacter</taxon>
    </lineage>
</organism>
<feature type="domain" description="Nucleoside phosphorylase" evidence="5">
    <location>
        <begin position="11"/>
        <end position="250"/>
    </location>
</feature>
<comment type="function">
    <text evidence="4">Catalyzes the reversible phosphorylation of S-methyl-5'-thioadenosine (MTA) to adenine and 5-methylthioribose-1-phosphate. Involved in the breakdown of MTA, a major by-product of polyamine biosynthesis. Responsible for the first step in the methionine salvage pathway after MTA has been generated from S-adenosylmethionine. Has broad substrate specificity with 6-aminopurine nucleosides as preferred substrates.</text>
</comment>
<dbReference type="GO" id="GO:0005829">
    <property type="term" value="C:cytosol"/>
    <property type="evidence" value="ECO:0007669"/>
    <property type="project" value="TreeGrafter"/>
</dbReference>
<comment type="similarity">
    <text evidence="4">Belongs to the PNP/MTAP phosphorylase family. MTAP subfamily.</text>
</comment>
<evidence type="ECO:0000256" key="1">
    <source>
        <dbReference type="ARBA" id="ARBA00022676"/>
    </source>
</evidence>
<feature type="site" description="Important for substrate specificity" evidence="4">
    <location>
        <position position="173"/>
    </location>
</feature>
<keyword evidence="1 4" id="KW-0328">Glycosyltransferase</keyword>
<dbReference type="EMBL" id="JAENIK010000009">
    <property type="protein sequence ID" value="MBK1815603.1"/>
    <property type="molecule type" value="Genomic_DNA"/>
</dbReference>
<protein>
    <recommendedName>
        <fullName evidence="4">S-methyl-5'-thioadenosine phosphorylase</fullName>
        <ecNumber evidence="4">2.4.2.28</ecNumber>
    </recommendedName>
    <alternativeName>
        <fullName evidence="4">5'-methylthioadenosine phosphorylase</fullName>
        <shortName evidence="4">MTA phosphorylase</shortName>
        <shortName evidence="4">MTAP</shortName>
    </alternativeName>
</protein>
<dbReference type="PROSITE" id="PS01240">
    <property type="entry name" value="PNP_MTAP_2"/>
    <property type="match status" value="1"/>
</dbReference>
<dbReference type="InterPro" id="IPR018099">
    <property type="entry name" value="Purine_phosphorylase-2_CS"/>
</dbReference>